<keyword evidence="3" id="KW-1185">Reference proteome</keyword>
<name>A0A8J3WRN2_9ACTN</name>
<evidence type="ECO:0000313" key="2">
    <source>
        <dbReference type="EMBL" id="GIH97051.1"/>
    </source>
</evidence>
<comment type="caution">
    <text evidence="2">The sequence shown here is derived from an EMBL/GenBank/DDBJ whole genome shotgun (WGS) entry which is preliminary data.</text>
</comment>
<dbReference type="AlphaFoldDB" id="A0A8J3WRN2"/>
<feature type="region of interest" description="Disordered" evidence="1">
    <location>
        <begin position="65"/>
        <end position="102"/>
    </location>
</feature>
<protein>
    <recommendedName>
        <fullName evidence="4">Transposase</fullName>
    </recommendedName>
</protein>
<feature type="compositionally biased region" description="Basic residues" evidence="1">
    <location>
        <begin position="76"/>
        <end position="85"/>
    </location>
</feature>
<feature type="region of interest" description="Disordered" evidence="1">
    <location>
        <begin position="1"/>
        <end position="49"/>
    </location>
</feature>
<sequence length="156" mass="16626">MPPFAGAQPLPSAGLTPTPLGTPAVSRYRDTPPPRPARPTHPSDLSGAGWALIEPTLAAWRAERRRHGLGIGRPPATRRRLHPARRSAPPPPAPSARTRPPSACIIDSQSIKTATTAWSATTKHASDHSEAAIHITMIDLMSRRLTGESTPTEHGT</sequence>
<proteinExistence type="predicted"/>
<gene>
    <name evidence="2" type="ORF">Psi01_76810</name>
</gene>
<dbReference type="EMBL" id="BOOJ01000076">
    <property type="protein sequence ID" value="GIH97051.1"/>
    <property type="molecule type" value="Genomic_DNA"/>
</dbReference>
<evidence type="ECO:0008006" key="4">
    <source>
        <dbReference type="Google" id="ProtNLM"/>
    </source>
</evidence>
<reference evidence="2 3" key="1">
    <citation type="submission" date="2021-01" db="EMBL/GenBank/DDBJ databases">
        <title>Whole genome shotgun sequence of Planobispora siamensis NBRC 107568.</title>
        <authorList>
            <person name="Komaki H."/>
            <person name="Tamura T."/>
        </authorList>
    </citation>
    <scope>NUCLEOTIDE SEQUENCE [LARGE SCALE GENOMIC DNA]</scope>
    <source>
        <strain evidence="2 3">NBRC 107568</strain>
    </source>
</reference>
<evidence type="ECO:0000256" key="1">
    <source>
        <dbReference type="SAM" id="MobiDB-lite"/>
    </source>
</evidence>
<accession>A0A8J3WRN2</accession>
<organism evidence="2 3">
    <name type="scientific">Planobispora siamensis</name>
    <dbReference type="NCBI Taxonomy" id="936338"/>
    <lineage>
        <taxon>Bacteria</taxon>
        <taxon>Bacillati</taxon>
        <taxon>Actinomycetota</taxon>
        <taxon>Actinomycetes</taxon>
        <taxon>Streptosporangiales</taxon>
        <taxon>Streptosporangiaceae</taxon>
        <taxon>Planobispora</taxon>
    </lineage>
</organism>
<dbReference type="Proteomes" id="UP000619788">
    <property type="component" value="Unassembled WGS sequence"/>
</dbReference>
<evidence type="ECO:0000313" key="3">
    <source>
        <dbReference type="Proteomes" id="UP000619788"/>
    </source>
</evidence>